<keyword evidence="1" id="KW-0472">Membrane</keyword>
<evidence type="ECO:0000256" key="1">
    <source>
        <dbReference type="SAM" id="Phobius"/>
    </source>
</evidence>
<keyword evidence="1" id="KW-0812">Transmembrane</keyword>
<dbReference type="EMBL" id="GBRH01252489">
    <property type="protein sequence ID" value="JAD45406.1"/>
    <property type="molecule type" value="Transcribed_RNA"/>
</dbReference>
<evidence type="ECO:0000313" key="2">
    <source>
        <dbReference type="EMBL" id="JAD45406.1"/>
    </source>
</evidence>
<proteinExistence type="predicted"/>
<accession>A0A0A9A2U0</accession>
<sequence length="47" mass="5276">MMRTCSKEKGDILLLTHACPLGGMNILCVIIHVTTKFTCGQDRLFCY</sequence>
<protein>
    <submittedName>
        <fullName evidence="2">Uncharacterized protein</fullName>
    </submittedName>
</protein>
<feature type="transmembrane region" description="Helical" evidence="1">
    <location>
        <begin position="12"/>
        <end position="33"/>
    </location>
</feature>
<reference evidence="2" key="1">
    <citation type="submission" date="2014-09" db="EMBL/GenBank/DDBJ databases">
        <authorList>
            <person name="Magalhaes I.L.F."/>
            <person name="Oliveira U."/>
            <person name="Santos F.R."/>
            <person name="Vidigal T.H.D.A."/>
            <person name="Brescovit A.D."/>
            <person name="Santos A.J."/>
        </authorList>
    </citation>
    <scope>NUCLEOTIDE SEQUENCE</scope>
    <source>
        <tissue evidence="2">Shoot tissue taken approximately 20 cm above the soil surface</tissue>
    </source>
</reference>
<organism evidence="2">
    <name type="scientific">Arundo donax</name>
    <name type="common">Giant reed</name>
    <name type="synonym">Donax arundinaceus</name>
    <dbReference type="NCBI Taxonomy" id="35708"/>
    <lineage>
        <taxon>Eukaryota</taxon>
        <taxon>Viridiplantae</taxon>
        <taxon>Streptophyta</taxon>
        <taxon>Embryophyta</taxon>
        <taxon>Tracheophyta</taxon>
        <taxon>Spermatophyta</taxon>
        <taxon>Magnoliopsida</taxon>
        <taxon>Liliopsida</taxon>
        <taxon>Poales</taxon>
        <taxon>Poaceae</taxon>
        <taxon>PACMAD clade</taxon>
        <taxon>Arundinoideae</taxon>
        <taxon>Arundineae</taxon>
        <taxon>Arundo</taxon>
    </lineage>
</organism>
<dbReference type="AlphaFoldDB" id="A0A0A9A2U0"/>
<reference evidence="2" key="2">
    <citation type="journal article" date="2015" name="Data Brief">
        <title>Shoot transcriptome of the giant reed, Arundo donax.</title>
        <authorList>
            <person name="Barrero R.A."/>
            <person name="Guerrero F.D."/>
            <person name="Moolhuijzen P."/>
            <person name="Goolsby J.A."/>
            <person name="Tidwell J."/>
            <person name="Bellgard S.E."/>
            <person name="Bellgard M.I."/>
        </authorList>
    </citation>
    <scope>NUCLEOTIDE SEQUENCE</scope>
    <source>
        <tissue evidence="2">Shoot tissue taken approximately 20 cm above the soil surface</tissue>
    </source>
</reference>
<name>A0A0A9A2U0_ARUDO</name>
<keyword evidence="1" id="KW-1133">Transmembrane helix</keyword>